<dbReference type="InParanoid" id="A0A1Z5JZL0"/>
<dbReference type="EMBL" id="BDSP01000137">
    <property type="protein sequence ID" value="GAX19473.1"/>
    <property type="molecule type" value="Genomic_DNA"/>
</dbReference>
<dbReference type="AlphaFoldDB" id="A0A1Z5JZL0"/>
<keyword evidence="2" id="KW-1185">Reference proteome</keyword>
<reference evidence="1 2" key="1">
    <citation type="journal article" date="2015" name="Plant Cell">
        <title>Oil accumulation by the oleaginous diatom Fistulifera solaris as revealed by the genome and transcriptome.</title>
        <authorList>
            <person name="Tanaka T."/>
            <person name="Maeda Y."/>
            <person name="Veluchamy A."/>
            <person name="Tanaka M."/>
            <person name="Abida H."/>
            <person name="Marechal E."/>
            <person name="Bowler C."/>
            <person name="Muto M."/>
            <person name="Sunaga Y."/>
            <person name="Tanaka M."/>
            <person name="Yoshino T."/>
            <person name="Taniguchi T."/>
            <person name="Fukuda Y."/>
            <person name="Nemoto M."/>
            <person name="Matsumoto M."/>
            <person name="Wong P.S."/>
            <person name="Aburatani S."/>
            <person name="Fujibuchi W."/>
        </authorList>
    </citation>
    <scope>NUCLEOTIDE SEQUENCE [LARGE SCALE GENOMIC DNA]</scope>
    <source>
        <strain evidence="1 2">JPCC DA0580</strain>
    </source>
</reference>
<evidence type="ECO:0000313" key="2">
    <source>
        <dbReference type="Proteomes" id="UP000198406"/>
    </source>
</evidence>
<sequence length="129" mass="14819">MLLRRWLTSMMGIGCSGPPPTRRNIYVECNHSEMHHSMVHGLASSFPGEMVVVERTGVDSQYVGMFHCCFCPPGKQDNHHRYDTDDDDWFNITTWESELTRWAQTIYDDVEHCAIVIEPHDTMITSLSA</sequence>
<organism evidence="1 2">
    <name type="scientific">Fistulifera solaris</name>
    <name type="common">Oleaginous diatom</name>
    <dbReference type="NCBI Taxonomy" id="1519565"/>
    <lineage>
        <taxon>Eukaryota</taxon>
        <taxon>Sar</taxon>
        <taxon>Stramenopiles</taxon>
        <taxon>Ochrophyta</taxon>
        <taxon>Bacillariophyta</taxon>
        <taxon>Bacillariophyceae</taxon>
        <taxon>Bacillariophycidae</taxon>
        <taxon>Naviculales</taxon>
        <taxon>Naviculaceae</taxon>
        <taxon>Fistulifera</taxon>
    </lineage>
</organism>
<protein>
    <submittedName>
        <fullName evidence="1">Uncharacterized protein</fullName>
    </submittedName>
</protein>
<evidence type="ECO:0000313" key="1">
    <source>
        <dbReference type="EMBL" id="GAX19473.1"/>
    </source>
</evidence>
<accession>A0A1Z5JZL0</accession>
<gene>
    <name evidence="1" type="ORF">FisN_19Hh048</name>
</gene>
<name>A0A1Z5JZL0_FISSO</name>
<proteinExistence type="predicted"/>
<comment type="caution">
    <text evidence="1">The sequence shown here is derived from an EMBL/GenBank/DDBJ whole genome shotgun (WGS) entry which is preliminary data.</text>
</comment>
<dbReference type="Proteomes" id="UP000198406">
    <property type="component" value="Unassembled WGS sequence"/>
</dbReference>